<evidence type="ECO:0000313" key="4">
    <source>
        <dbReference type="Proteomes" id="UP000590511"/>
    </source>
</evidence>
<protein>
    <submittedName>
        <fullName evidence="3">Cyanate permease</fullName>
    </submittedName>
</protein>
<dbReference type="Proteomes" id="UP000590511">
    <property type="component" value="Unassembled WGS sequence"/>
</dbReference>
<organism evidence="3 4">
    <name type="scientific">Actinoplanes lobatus</name>
    <dbReference type="NCBI Taxonomy" id="113568"/>
    <lineage>
        <taxon>Bacteria</taxon>
        <taxon>Bacillati</taxon>
        <taxon>Actinomycetota</taxon>
        <taxon>Actinomycetes</taxon>
        <taxon>Micromonosporales</taxon>
        <taxon>Micromonosporaceae</taxon>
        <taxon>Actinoplanes</taxon>
    </lineage>
</organism>
<keyword evidence="1" id="KW-1133">Transmembrane helix</keyword>
<keyword evidence="5" id="KW-1185">Reference proteome</keyword>
<dbReference type="PANTHER" id="PTHR23523">
    <property type="match status" value="1"/>
</dbReference>
<comment type="caution">
    <text evidence="3">The sequence shown here is derived from an EMBL/GenBank/DDBJ whole genome shotgun (WGS) entry which is preliminary data.</text>
</comment>
<gene>
    <name evidence="2" type="ORF">Alo02nite_87620</name>
    <name evidence="3" type="ORF">BJ964_006749</name>
</gene>
<evidence type="ECO:0000313" key="2">
    <source>
        <dbReference type="EMBL" id="GIE45864.1"/>
    </source>
</evidence>
<name>A0A7W7HL67_9ACTN</name>
<evidence type="ECO:0000313" key="5">
    <source>
        <dbReference type="Proteomes" id="UP000631312"/>
    </source>
</evidence>
<dbReference type="InterPro" id="IPR052524">
    <property type="entry name" value="MFS_Cyanate_Porter"/>
</dbReference>
<keyword evidence="1" id="KW-0812">Transmembrane</keyword>
<evidence type="ECO:0000313" key="3">
    <source>
        <dbReference type="EMBL" id="MBB4752588.1"/>
    </source>
</evidence>
<dbReference type="RefSeq" id="WP_188124407.1">
    <property type="nucleotide sequence ID" value="NZ_BOMP01000177.1"/>
</dbReference>
<feature type="transmembrane region" description="Helical" evidence="1">
    <location>
        <begin position="23"/>
        <end position="42"/>
    </location>
</feature>
<accession>A0A7W7HL67</accession>
<reference evidence="3 4" key="1">
    <citation type="submission" date="2020-08" db="EMBL/GenBank/DDBJ databases">
        <title>Sequencing the genomes of 1000 actinobacteria strains.</title>
        <authorList>
            <person name="Klenk H.-P."/>
        </authorList>
    </citation>
    <scope>NUCLEOTIDE SEQUENCE [LARGE SCALE GENOMIC DNA]</scope>
    <source>
        <strain evidence="3 4">DSM 43150</strain>
    </source>
</reference>
<dbReference type="PANTHER" id="PTHR23523:SF2">
    <property type="entry name" value="2-NITROIMIDAZOLE TRANSPORTER"/>
    <property type="match status" value="1"/>
</dbReference>
<keyword evidence="1" id="KW-0472">Membrane</keyword>
<dbReference type="Proteomes" id="UP000631312">
    <property type="component" value="Unassembled WGS sequence"/>
</dbReference>
<proteinExistence type="predicted"/>
<dbReference type="EMBL" id="JACHNC010000001">
    <property type="protein sequence ID" value="MBB4752588.1"/>
    <property type="molecule type" value="Genomic_DNA"/>
</dbReference>
<reference evidence="2 5" key="2">
    <citation type="submission" date="2021-01" db="EMBL/GenBank/DDBJ databases">
        <title>Whole genome shotgun sequence of Actinoplanes lobatus NBRC 12513.</title>
        <authorList>
            <person name="Komaki H."/>
            <person name="Tamura T."/>
        </authorList>
    </citation>
    <scope>NUCLEOTIDE SEQUENCE [LARGE SCALE GENOMIC DNA]</scope>
    <source>
        <strain evidence="2 5">NBRC 12513</strain>
    </source>
</reference>
<sequence length="50" mass="5561">MGYLMAIPGPILVGLLHDRTDGWRIPLALMIVLMVPQIIASYQAGRDRQV</sequence>
<dbReference type="AlphaFoldDB" id="A0A7W7HL67"/>
<evidence type="ECO:0000256" key="1">
    <source>
        <dbReference type="SAM" id="Phobius"/>
    </source>
</evidence>
<dbReference type="EMBL" id="BOMP01000177">
    <property type="protein sequence ID" value="GIE45864.1"/>
    <property type="molecule type" value="Genomic_DNA"/>
</dbReference>